<proteinExistence type="predicted"/>
<evidence type="ECO:0000313" key="1">
    <source>
        <dbReference type="EMBL" id="CAG8490908.1"/>
    </source>
</evidence>
<accession>A0A9N8WIQ0</accession>
<reference evidence="1" key="1">
    <citation type="submission" date="2021-06" db="EMBL/GenBank/DDBJ databases">
        <authorList>
            <person name="Kallberg Y."/>
            <person name="Tangrot J."/>
            <person name="Rosling A."/>
        </authorList>
    </citation>
    <scope>NUCLEOTIDE SEQUENCE</scope>
    <source>
        <strain evidence="1">FL966</strain>
    </source>
</reference>
<protein>
    <submittedName>
        <fullName evidence="1">19768_t:CDS:1</fullName>
    </submittedName>
</protein>
<keyword evidence="2" id="KW-1185">Reference proteome</keyword>
<gene>
    <name evidence="1" type="ORF">CPELLU_LOCUS1975</name>
</gene>
<dbReference type="Proteomes" id="UP000789759">
    <property type="component" value="Unassembled WGS sequence"/>
</dbReference>
<name>A0A9N8WIQ0_9GLOM</name>
<dbReference type="AlphaFoldDB" id="A0A9N8WIQ0"/>
<sequence length="91" mass="10404">MLSDLVEQGELYVCLKWGSSMDVGELYVCLKWGSSTDVALKRVEDEIPETADYGSNEQHQTSQTSWKIIRLNKVVLKLNILVCGENWYGKY</sequence>
<organism evidence="1 2">
    <name type="scientific">Cetraspora pellucida</name>
    <dbReference type="NCBI Taxonomy" id="1433469"/>
    <lineage>
        <taxon>Eukaryota</taxon>
        <taxon>Fungi</taxon>
        <taxon>Fungi incertae sedis</taxon>
        <taxon>Mucoromycota</taxon>
        <taxon>Glomeromycotina</taxon>
        <taxon>Glomeromycetes</taxon>
        <taxon>Diversisporales</taxon>
        <taxon>Gigasporaceae</taxon>
        <taxon>Cetraspora</taxon>
    </lineage>
</organism>
<dbReference type="EMBL" id="CAJVQA010000795">
    <property type="protein sequence ID" value="CAG8490908.1"/>
    <property type="molecule type" value="Genomic_DNA"/>
</dbReference>
<evidence type="ECO:0000313" key="2">
    <source>
        <dbReference type="Proteomes" id="UP000789759"/>
    </source>
</evidence>
<comment type="caution">
    <text evidence="1">The sequence shown here is derived from an EMBL/GenBank/DDBJ whole genome shotgun (WGS) entry which is preliminary data.</text>
</comment>